<evidence type="ECO:0000256" key="1">
    <source>
        <dbReference type="SAM" id="MobiDB-lite"/>
    </source>
</evidence>
<reference evidence="2" key="1">
    <citation type="journal article" date="2012" name="Appl. Environ. Microbiol.">
        <title>Plasmid localization and organization of melamine degradation genes in Rhodococcus sp. strain Mel.</title>
        <authorList>
            <person name="Dodge A.G."/>
            <person name="Wackett L.P."/>
            <person name="Sadowsky M.J."/>
        </authorList>
    </citation>
    <scope>NUCLEOTIDE SEQUENCE</scope>
    <source>
        <strain evidence="2">Mel</strain>
        <plasmid evidence="2">pMel2</plasmid>
    </source>
</reference>
<accession>H8ZKS6</accession>
<sequence>MWSKHIGRFGWHRQDSPTEEIECSLGSLPNEGRATAATKGPSWGCHSRHHPLTNHHRATQAR</sequence>
<geneLocation type="plasmid" evidence="2">
    <name>pMel2</name>
</geneLocation>
<dbReference type="EMBL" id="JN241636">
    <property type="protein sequence ID" value="AEX65048.1"/>
    <property type="molecule type" value="Genomic_DNA"/>
</dbReference>
<feature type="compositionally biased region" description="Basic residues" evidence="1">
    <location>
        <begin position="46"/>
        <end position="62"/>
    </location>
</feature>
<dbReference type="AlphaFoldDB" id="H8ZKS6"/>
<evidence type="ECO:0000313" key="2">
    <source>
        <dbReference type="EMBL" id="AEX65048.1"/>
    </source>
</evidence>
<proteinExistence type="predicted"/>
<organism evidence="2">
    <name type="scientific">Rhodococcus sp. Mel</name>
    <dbReference type="NCBI Taxonomy" id="1093626"/>
    <lineage>
        <taxon>Bacteria</taxon>
        <taxon>Bacillati</taxon>
        <taxon>Actinomycetota</taxon>
        <taxon>Actinomycetes</taxon>
        <taxon>Mycobacteriales</taxon>
        <taxon>Nocardiaceae</taxon>
        <taxon>Rhodococcus</taxon>
    </lineage>
</organism>
<keyword evidence="2" id="KW-0614">Plasmid</keyword>
<name>H8ZKS6_9NOCA</name>
<feature type="region of interest" description="Disordered" evidence="1">
    <location>
        <begin position="25"/>
        <end position="62"/>
    </location>
</feature>
<protein>
    <submittedName>
        <fullName evidence="2">Uncharacterized protein</fullName>
    </submittedName>
</protein>